<dbReference type="AlphaFoldDB" id="A0A837AGH0"/>
<comment type="caution">
    <text evidence="1">The sequence shown here is derived from an EMBL/GenBank/DDBJ whole genome shotgun (WGS) entry which is preliminary data.</text>
</comment>
<gene>
    <name evidence="1" type="ORF">SALWKB29_1068</name>
</gene>
<dbReference type="EMBL" id="JFZV01000004">
    <property type="protein sequence ID" value="KDN14996.1"/>
    <property type="molecule type" value="Genomic_DNA"/>
</dbReference>
<organism evidence="1 2">
    <name type="scientific">Snodgrassella communis</name>
    <dbReference type="NCBI Taxonomy" id="2946699"/>
    <lineage>
        <taxon>Bacteria</taxon>
        <taxon>Pseudomonadati</taxon>
        <taxon>Pseudomonadota</taxon>
        <taxon>Betaproteobacteria</taxon>
        <taxon>Neisseriales</taxon>
        <taxon>Neisseriaceae</taxon>
        <taxon>Snodgrassella</taxon>
    </lineage>
</organism>
<protein>
    <submittedName>
        <fullName evidence="1">Uncharacterized protein</fullName>
    </submittedName>
</protein>
<sequence>MQSKSARLLCCNALNVNAHIDTESKWLLKNNNDVIFLTENSLV</sequence>
<evidence type="ECO:0000313" key="2">
    <source>
        <dbReference type="Proteomes" id="UP000027170"/>
    </source>
</evidence>
<evidence type="ECO:0000313" key="1">
    <source>
        <dbReference type="EMBL" id="KDN14996.1"/>
    </source>
</evidence>
<name>A0A837AGH0_9NEIS</name>
<accession>A0A837AGH0</accession>
<dbReference type="Proteomes" id="UP000027170">
    <property type="component" value="Unassembled WGS sequence"/>
</dbReference>
<keyword evidence="2" id="KW-1185">Reference proteome</keyword>
<proteinExistence type="predicted"/>
<reference evidence="1 2" key="1">
    <citation type="submission" date="2014-03" db="EMBL/GenBank/DDBJ databases">
        <title>The genomes of two eusocial bee gut symbionts.</title>
        <authorList>
            <person name="Kwong W.K."/>
            <person name="Engel P."/>
            <person name="Koch H."/>
            <person name="Moran N.A."/>
        </authorList>
    </citation>
    <scope>NUCLEOTIDE SEQUENCE [LARGE SCALE GENOMIC DNA]</scope>
    <source>
        <strain evidence="2">wkB29</strain>
    </source>
</reference>